<protein>
    <submittedName>
        <fullName evidence="1">ATPase</fullName>
    </submittedName>
</protein>
<name>A0A2G1QHU4_9HYPH</name>
<dbReference type="Pfam" id="PF09140">
    <property type="entry name" value="MipZ"/>
    <property type="match status" value="1"/>
</dbReference>
<comment type="caution">
    <text evidence="1">The sequence shown here is derived from an EMBL/GenBank/DDBJ whole genome shotgun (WGS) entry which is preliminary data.</text>
</comment>
<dbReference type="RefSeq" id="WP_099308430.1">
    <property type="nucleotide sequence ID" value="NZ_PDVP01000019.1"/>
</dbReference>
<dbReference type="EMBL" id="PDVP01000019">
    <property type="protein sequence ID" value="PHP65093.1"/>
    <property type="molecule type" value="Genomic_DNA"/>
</dbReference>
<dbReference type="OrthoDB" id="13869at2"/>
<evidence type="ECO:0000313" key="2">
    <source>
        <dbReference type="Proteomes" id="UP000221168"/>
    </source>
</evidence>
<dbReference type="InterPro" id="IPR015223">
    <property type="entry name" value="MipZ"/>
</dbReference>
<dbReference type="CDD" id="cd02042">
    <property type="entry name" value="ParAB_family"/>
    <property type="match status" value="1"/>
</dbReference>
<dbReference type="Gene3D" id="3.40.50.300">
    <property type="entry name" value="P-loop containing nucleotide triphosphate hydrolases"/>
    <property type="match status" value="1"/>
</dbReference>
<organism evidence="1 2">
    <name type="scientific">Zhengella mangrovi</name>
    <dbReference type="NCBI Taxonomy" id="1982044"/>
    <lineage>
        <taxon>Bacteria</taxon>
        <taxon>Pseudomonadati</taxon>
        <taxon>Pseudomonadota</taxon>
        <taxon>Alphaproteobacteria</taxon>
        <taxon>Hyphomicrobiales</taxon>
        <taxon>Notoacmeibacteraceae</taxon>
        <taxon>Zhengella</taxon>
    </lineage>
</organism>
<gene>
    <name evidence="1" type="ORF">CSC94_21245</name>
</gene>
<reference evidence="1 2" key="1">
    <citation type="submission" date="2017-10" db="EMBL/GenBank/DDBJ databases">
        <title>Sedimentibacterium mangrovi gen. nov., sp. nov., a novel member of family Phyllobacteriacea isolated from mangrove sediment.</title>
        <authorList>
            <person name="Liao H."/>
            <person name="Tian Y."/>
        </authorList>
    </citation>
    <scope>NUCLEOTIDE SEQUENCE [LARGE SCALE GENOMIC DNA]</scope>
    <source>
        <strain evidence="1 2">X9-2-2</strain>
    </source>
</reference>
<keyword evidence="2" id="KW-1185">Reference proteome</keyword>
<proteinExistence type="predicted"/>
<dbReference type="PANTHER" id="PTHR13696">
    <property type="entry name" value="P-LOOP CONTAINING NUCLEOSIDE TRIPHOSPHATE HYDROLASE"/>
    <property type="match status" value="1"/>
</dbReference>
<dbReference type="AlphaFoldDB" id="A0A2G1QHU4"/>
<dbReference type="Proteomes" id="UP000221168">
    <property type="component" value="Unassembled WGS sequence"/>
</dbReference>
<accession>A0A2G1QHU4</accession>
<dbReference type="PANTHER" id="PTHR13696:SF96">
    <property type="entry name" value="COBQ_COBB_MIND_PARA NUCLEOTIDE BINDING DOMAIN-CONTAINING PROTEIN"/>
    <property type="match status" value="1"/>
</dbReference>
<dbReference type="InterPro" id="IPR050678">
    <property type="entry name" value="DNA_Partitioning_ATPase"/>
</dbReference>
<dbReference type="SUPFAM" id="SSF52540">
    <property type="entry name" value="P-loop containing nucleoside triphosphate hydrolases"/>
    <property type="match status" value="1"/>
</dbReference>
<evidence type="ECO:0000313" key="1">
    <source>
        <dbReference type="EMBL" id="PHP65093.1"/>
    </source>
</evidence>
<dbReference type="InterPro" id="IPR027417">
    <property type="entry name" value="P-loop_NTPase"/>
</dbReference>
<sequence>MSGSGEPPARPSRETAHVIVCGNEKGGSGKSTTAVHLAIALLKMGHRVATVDLDGRQLSMTRYLENRRRWAAASGNQLEIPQHFHVPPVRRNSVGEAERSEFKALMEGLAEIEYRHDFIVIDTPGSDTYLNRLAHRICDTLVTPLNDSLVDFDVLARVDAVSNEVIEISQYAESVRDARRERRNADNAMLDWVVVRNRMAFINSRNETKVDACLRKLSAQLGFRISDGISERVIFREFFPVGLTALDELEDRVLGTRPTLSHLAARQEIRRLVQTLRLPIGEDGRRRADVRRQFMEKADVPIALPDIFAD</sequence>